<evidence type="ECO:0000256" key="8">
    <source>
        <dbReference type="ARBA" id="ARBA00022490"/>
    </source>
</evidence>
<evidence type="ECO:0000256" key="7">
    <source>
        <dbReference type="ARBA" id="ARBA00019179"/>
    </source>
</evidence>
<accession>A0A7D4BXH2</accession>
<comment type="subcellular location">
    <subcellularLocation>
        <location evidence="4 14">Cytoplasm</location>
    </subcellularLocation>
</comment>
<keyword evidence="9 14" id="KW-0540">Nuclease</keyword>
<proteinExistence type="inferred from homology"/>
<evidence type="ECO:0000256" key="9">
    <source>
        <dbReference type="ARBA" id="ARBA00022722"/>
    </source>
</evidence>
<comment type="cofactor">
    <cofactor evidence="2">
        <name>Mg(2+)</name>
        <dbReference type="ChEBI" id="CHEBI:18420"/>
    </cofactor>
</comment>
<evidence type="ECO:0000256" key="5">
    <source>
        <dbReference type="ARBA" id="ARBA00007383"/>
    </source>
</evidence>
<evidence type="ECO:0000256" key="10">
    <source>
        <dbReference type="ARBA" id="ARBA00022723"/>
    </source>
</evidence>
<name>A0A7D4BXH2_9SPHN</name>
<keyword evidence="10 14" id="KW-0479">Metal-binding</keyword>
<sequence length="211" mass="22521">MLYATPKGGLGAAPLVIGVDEAGRGPLAGPVVAAAVVLGKPCPEGLDDSKRLSSKRRAALEPQIRTQCGWALGVIGVEEIDRLNIFQATMQAMTQAVARLVEALGAEPGEVLIDGNMTPLGRRSEWRWPARAIVGGDGLEPCISAASILAKEYRDRLMREAAEQHPQYGWDRNMGYGTAEHLEALRVYGPTPLHRRSFAPVAQADLFAAAG</sequence>
<dbReference type="Gene3D" id="3.30.420.10">
    <property type="entry name" value="Ribonuclease H-like superfamily/Ribonuclease H"/>
    <property type="match status" value="1"/>
</dbReference>
<dbReference type="AlphaFoldDB" id="A0A7D4BXH2"/>
<evidence type="ECO:0000256" key="6">
    <source>
        <dbReference type="ARBA" id="ARBA00012180"/>
    </source>
</evidence>
<dbReference type="KEGG" id="emv:HQR01_00860"/>
<dbReference type="GO" id="GO:0003723">
    <property type="term" value="F:RNA binding"/>
    <property type="evidence" value="ECO:0007669"/>
    <property type="project" value="UniProtKB-UniRule"/>
</dbReference>
<dbReference type="PANTHER" id="PTHR10954:SF18">
    <property type="entry name" value="RIBONUCLEASE HII"/>
    <property type="match status" value="1"/>
</dbReference>
<evidence type="ECO:0000259" key="17">
    <source>
        <dbReference type="PROSITE" id="PS51975"/>
    </source>
</evidence>
<comment type="cofactor">
    <cofactor evidence="14 15">
        <name>Mn(2+)</name>
        <dbReference type="ChEBI" id="CHEBI:29035"/>
    </cofactor>
    <cofactor evidence="14 15">
        <name>Mg(2+)</name>
        <dbReference type="ChEBI" id="CHEBI:18420"/>
    </cofactor>
    <text evidence="14 15">Manganese or magnesium. Binds 1 divalent metal ion per monomer in the absence of substrate. May bind a second metal ion after substrate binding.</text>
</comment>
<comment type="function">
    <text evidence="3 14 16">Endonuclease that specifically degrades the RNA of RNA-DNA hybrids.</text>
</comment>
<keyword evidence="8 14" id="KW-0963">Cytoplasm</keyword>
<dbReference type="EMBL" id="CP053921">
    <property type="protein sequence ID" value="QKG72607.1"/>
    <property type="molecule type" value="Genomic_DNA"/>
</dbReference>
<dbReference type="InterPro" id="IPR036397">
    <property type="entry name" value="RNaseH_sf"/>
</dbReference>
<dbReference type="CDD" id="cd07182">
    <property type="entry name" value="RNase_HII_bacteria_HII_like"/>
    <property type="match status" value="1"/>
</dbReference>
<evidence type="ECO:0000313" key="18">
    <source>
        <dbReference type="EMBL" id="QKG72607.1"/>
    </source>
</evidence>
<dbReference type="GO" id="GO:0032299">
    <property type="term" value="C:ribonuclease H2 complex"/>
    <property type="evidence" value="ECO:0007669"/>
    <property type="project" value="TreeGrafter"/>
</dbReference>
<dbReference type="PANTHER" id="PTHR10954">
    <property type="entry name" value="RIBONUCLEASE H2 SUBUNIT A"/>
    <property type="match status" value="1"/>
</dbReference>
<feature type="binding site" evidence="14 15">
    <location>
        <position position="20"/>
    </location>
    <ligand>
        <name>a divalent metal cation</name>
        <dbReference type="ChEBI" id="CHEBI:60240"/>
    </ligand>
</feature>
<evidence type="ECO:0000313" key="19">
    <source>
        <dbReference type="Proteomes" id="UP000504693"/>
    </source>
</evidence>
<evidence type="ECO:0000256" key="3">
    <source>
        <dbReference type="ARBA" id="ARBA00004065"/>
    </source>
</evidence>
<keyword evidence="19" id="KW-1185">Reference proteome</keyword>
<organism evidence="18 19">
    <name type="scientific">Erythrobacter mangrovi</name>
    <dbReference type="NCBI Taxonomy" id="2739433"/>
    <lineage>
        <taxon>Bacteria</taxon>
        <taxon>Pseudomonadati</taxon>
        <taxon>Pseudomonadota</taxon>
        <taxon>Alphaproteobacteria</taxon>
        <taxon>Sphingomonadales</taxon>
        <taxon>Erythrobacteraceae</taxon>
        <taxon>Erythrobacter/Porphyrobacter group</taxon>
        <taxon>Erythrobacter</taxon>
    </lineage>
</organism>
<comment type="similarity">
    <text evidence="5 14 16">Belongs to the RNase HII family.</text>
</comment>
<dbReference type="EC" id="3.1.26.4" evidence="6 14"/>
<dbReference type="InterPro" id="IPR012337">
    <property type="entry name" value="RNaseH-like_sf"/>
</dbReference>
<dbReference type="GO" id="GO:0006298">
    <property type="term" value="P:mismatch repair"/>
    <property type="evidence" value="ECO:0007669"/>
    <property type="project" value="TreeGrafter"/>
</dbReference>
<evidence type="ECO:0000256" key="16">
    <source>
        <dbReference type="RuleBase" id="RU003515"/>
    </source>
</evidence>
<evidence type="ECO:0000256" key="11">
    <source>
        <dbReference type="ARBA" id="ARBA00022759"/>
    </source>
</evidence>
<protein>
    <recommendedName>
        <fullName evidence="7 14">Ribonuclease HII</fullName>
        <shortName evidence="14">RNase HII</shortName>
        <ecNumber evidence="6 14">3.1.26.4</ecNumber>
    </recommendedName>
</protein>
<dbReference type="PROSITE" id="PS51975">
    <property type="entry name" value="RNASE_H_2"/>
    <property type="match status" value="1"/>
</dbReference>
<comment type="catalytic activity">
    <reaction evidence="1 14 15 16">
        <text>Endonucleolytic cleavage to 5'-phosphomonoester.</text>
        <dbReference type="EC" id="3.1.26.4"/>
    </reaction>
</comment>
<dbReference type="InterPro" id="IPR022898">
    <property type="entry name" value="RNase_HII"/>
</dbReference>
<reference evidence="18 19" key="1">
    <citation type="submission" date="2020-05" db="EMBL/GenBank/DDBJ databases">
        <title>Erythrobacter mangrovi sp. nov., isolated from rhizosphere soil of mangrove plant (Kandelia candel).</title>
        <authorList>
            <person name="Ye Y.H."/>
        </authorList>
    </citation>
    <scope>NUCLEOTIDE SEQUENCE [LARGE SCALE GENOMIC DNA]</scope>
    <source>
        <strain evidence="18 19">EB310</strain>
    </source>
</reference>
<dbReference type="InterPro" id="IPR024567">
    <property type="entry name" value="RNase_HII/HIII_dom"/>
</dbReference>
<feature type="binding site" evidence="14 15">
    <location>
        <position position="114"/>
    </location>
    <ligand>
        <name>a divalent metal cation</name>
        <dbReference type="ChEBI" id="CHEBI:60240"/>
    </ligand>
</feature>
<dbReference type="HAMAP" id="MF_00052_B">
    <property type="entry name" value="RNase_HII_B"/>
    <property type="match status" value="1"/>
</dbReference>
<dbReference type="SUPFAM" id="SSF53098">
    <property type="entry name" value="Ribonuclease H-like"/>
    <property type="match status" value="1"/>
</dbReference>
<feature type="binding site" evidence="14 15">
    <location>
        <position position="21"/>
    </location>
    <ligand>
        <name>a divalent metal cation</name>
        <dbReference type="ChEBI" id="CHEBI:60240"/>
    </ligand>
</feature>
<dbReference type="InterPro" id="IPR001352">
    <property type="entry name" value="RNase_HII/HIII"/>
</dbReference>
<evidence type="ECO:0000256" key="15">
    <source>
        <dbReference type="PROSITE-ProRule" id="PRU01319"/>
    </source>
</evidence>
<keyword evidence="12 14" id="KW-0378">Hydrolase</keyword>
<evidence type="ECO:0000256" key="12">
    <source>
        <dbReference type="ARBA" id="ARBA00022801"/>
    </source>
</evidence>
<feature type="domain" description="RNase H type-2" evidence="17">
    <location>
        <begin position="14"/>
        <end position="210"/>
    </location>
</feature>
<keyword evidence="11 14" id="KW-0255">Endonuclease</keyword>
<evidence type="ECO:0000256" key="14">
    <source>
        <dbReference type="HAMAP-Rule" id="MF_00052"/>
    </source>
</evidence>
<evidence type="ECO:0000256" key="4">
    <source>
        <dbReference type="ARBA" id="ARBA00004496"/>
    </source>
</evidence>
<dbReference type="GO" id="GO:0030145">
    <property type="term" value="F:manganese ion binding"/>
    <property type="evidence" value="ECO:0007669"/>
    <property type="project" value="UniProtKB-UniRule"/>
</dbReference>
<dbReference type="GO" id="GO:0004523">
    <property type="term" value="F:RNA-DNA hybrid ribonuclease activity"/>
    <property type="evidence" value="ECO:0007669"/>
    <property type="project" value="UniProtKB-UniRule"/>
</dbReference>
<keyword evidence="13 14" id="KW-0464">Manganese</keyword>
<dbReference type="RefSeq" id="WP_173216028.1">
    <property type="nucleotide sequence ID" value="NZ_CP053921.1"/>
</dbReference>
<evidence type="ECO:0000256" key="1">
    <source>
        <dbReference type="ARBA" id="ARBA00000077"/>
    </source>
</evidence>
<dbReference type="NCBIfam" id="NF000595">
    <property type="entry name" value="PRK00015.1-3"/>
    <property type="match status" value="1"/>
</dbReference>
<gene>
    <name evidence="14" type="primary">rnhB</name>
    <name evidence="18" type="ORF">HQR01_00860</name>
</gene>
<dbReference type="Pfam" id="PF01351">
    <property type="entry name" value="RNase_HII"/>
    <property type="match status" value="1"/>
</dbReference>
<evidence type="ECO:0000256" key="2">
    <source>
        <dbReference type="ARBA" id="ARBA00001946"/>
    </source>
</evidence>
<dbReference type="GO" id="GO:0043137">
    <property type="term" value="P:DNA replication, removal of RNA primer"/>
    <property type="evidence" value="ECO:0007669"/>
    <property type="project" value="TreeGrafter"/>
</dbReference>
<evidence type="ECO:0000256" key="13">
    <source>
        <dbReference type="ARBA" id="ARBA00023211"/>
    </source>
</evidence>
<dbReference type="Proteomes" id="UP000504693">
    <property type="component" value="Chromosome"/>
</dbReference>
<dbReference type="GO" id="GO:0005737">
    <property type="term" value="C:cytoplasm"/>
    <property type="evidence" value="ECO:0007669"/>
    <property type="project" value="UniProtKB-SubCell"/>
</dbReference>